<dbReference type="RefSeq" id="WP_243492706.1">
    <property type="nucleotide sequence ID" value="NZ_CP063361.1"/>
</dbReference>
<name>A0ABY4ADD1_9BURK</name>
<reference evidence="1 2" key="1">
    <citation type="submission" date="2020-10" db="EMBL/GenBank/DDBJ databases">
        <title>Genome analysis of Massilia species.</title>
        <authorList>
            <person name="Jung D.-H."/>
        </authorList>
    </citation>
    <scope>NUCLEOTIDE SEQUENCE [LARGE SCALE GENOMIC DNA]</scope>
    <source>
        <strain evidence="2">sipir</strain>
    </source>
</reference>
<sequence length="302" mass="32462">MADISFVDKKLLNDQNGRSDNLIDAESQAMAVQFHVVPMTARCVAAVAGGCAALLFSSTALATAPAAAPAPAVPVWYGSAPLLKLLAGTYDADCTQEKVKVADSKRPGGSIRIAEDGTFSSGKMKGVLRDDVSLLRSLAPDGALKLQVNASDNDVHLAIAGSEQGNIYIAVIDDQLAVQCTVPVPKQLEAPTLFSLYGHVLDVDMELSCVTNGSKKKKYPITYRVQQGVLRVFDQEYDLKQGNTEMIMLHMGEYGSKKFTYNARTREDHNVDIVVAEGKFAGVKVTRNDGKFYMCLAPGQTP</sequence>
<dbReference type="EMBL" id="CP063361">
    <property type="protein sequence ID" value="UOD31586.1"/>
    <property type="molecule type" value="Genomic_DNA"/>
</dbReference>
<protein>
    <submittedName>
        <fullName evidence="1">Uncharacterized protein</fullName>
    </submittedName>
</protein>
<dbReference type="Proteomes" id="UP000831532">
    <property type="component" value="Chromosome"/>
</dbReference>
<organism evidence="1 2">
    <name type="scientific">Massilia violaceinigra</name>
    <dbReference type="NCBI Taxonomy" id="2045208"/>
    <lineage>
        <taxon>Bacteria</taxon>
        <taxon>Pseudomonadati</taxon>
        <taxon>Pseudomonadota</taxon>
        <taxon>Betaproteobacteria</taxon>
        <taxon>Burkholderiales</taxon>
        <taxon>Oxalobacteraceae</taxon>
        <taxon>Telluria group</taxon>
        <taxon>Massilia</taxon>
    </lineage>
</organism>
<gene>
    <name evidence="1" type="ORF">INH39_07835</name>
</gene>
<evidence type="ECO:0000313" key="1">
    <source>
        <dbReference type="EMBL" id="UOD31586.1"/>
    </source>
</evidence>
<keyword evidence="2" id="KW-1185">Reference proteome</keyword>
<proteinExistence type="predicted"/>
<accession>A0ABY4ADD1</accession>
<evidence type="ECO:0000313" key="2">
    <source>
        <dbReference type="Proteomes" id="UP000831532"/>
    </source>
</evidence>